<protein>
    <submittedName>
        <fullName evidence="1">Glycosyltransferase family 1 protein</fullName>
    </submittedName>
</protein>
<dbReference type="KEGG" id="xdi:EZH22_22055"/>
<evidence type="ECO:0000313" key="2">
    <source>
        <dbReference type="Proteomes" id="UP000596427"/>
    </source>
</evidence>
<evidence type="ECO:0000313" key="1">
    <source>
        <dbReference type="EMBL" id="QRG05706.1"/>
    </source>
</evidence>
<dbReference type="SUPFAM" id="SSF53756">
    <property type="entry name" value="UDP-Glycosyltransferase/glycogen phosphorylase"/>
    <property type="match status" value="1"/>
</dbReference>
<accession>A0A974PLY2</accession>
<organism evidence="1 2">
    <name type="scientific">Xanthobacter dioxanivorans</name>
    <dbReference type="NCBI Taxonomy" id="2528964"/>
    <lineage>
        <taxon>Bacteria</taxon>
        <taxon>Pseudomonadati</taxon>
        <taxon>Pseudomonadota</taxon>
        <taxon>Alphaproteobacteria</taxon>
        <taxon>Hyphomicrobiales</taxon>
        <taxon>Xanthobacteraceae</taxon>
        <taxon>Xanthobacter</taxon>
    </lineage>
</organism>
<dbReference type="PANTHER" id="PTHR48050">
    <property type="entry name" value="STEROL 3-BETA-GLUCOSYLTRANSFERASE"/>
    <property type="match status" value="1"/>
</dbReference>
<name>A0A974PLY2_9HYPH</name>
<dbReference type="Proteomes" id="UP000596427">
    <property type="component" value="Chromosome"/>
</dbReference>
<proteinExistence type="predicted"/>
<reference evidence="1 2" key="1">
    <citation type="submission" date="2020-10" db="EMBL/GenBank/DDBJ databases">
        <title>Degradation of 1,4-Dioxane by Xanthobacter sp. YN2, via a Novel Group-2 Soluble Di-Iron Monooxygenase.</title>
        <authorList>
            <person name="Ma F."/>
            <person name="Wang Y."/>
            <person name="Yang J."/>
            <person name="Guo H."/>
            <person name="Su D."/>
            <person name="Yu L."/>
        </authorList>
    </citation>
    <scope>NUCLEOTIDE SEQUENCE [LARGE SCALE GENOMIC DNA]</scope>
    <source>
        <strain evidence="1 2">YN2</strain>
    </source>
</reference>
<dbReference type="EMBL" id="CP063362">
    <property type="protein sequence ID" value="QRG05706.1"/>
    <property type="molecule type" value="Genomic_DNA"/>
</dbReference>
<dbReference type="PANTHER" id="PTHR48050:SF13">
    <property type="entry name" value="STEROL 3-BETA-GLUCOSYLTRANSFERASE UGT80A2"/>
    <property type="match status" value="1"/>
</dbReference>
<dbReference type="Gene3D" id="3.40.50.2000">
    <property type="entry name" value="Glycogen Phosphorylase B"/>
    <property type="match status" value="2"/>
</dbReference>
<dbReference type="AlphaFoldDB" id="A0A974PLY2"/>
<dbReference type="GO" id="GO:0017000">
    <property type="term" value="P:antibiotic biosynthetic process"/>
    <property type="evidence" value="ECO:0007669"/>
    <property type="project" value="UniProtKB-ARBA"/>
</dbReference>
<sequence>MTHFAVVAPPLPGHYNPLLVLARELAARGHRVTFVHMADAARLVAGKGAEFAAVGAADHPAGALNAYVARLAAPTGLFGLLGTLKATAAQTDMLCRELPGVLTAIGAEAVIADQTEAAGTLVARHLRLPVVSTATALLLNREIGVPPPFVPWPYDPTEKGRVWSKGGYQVTDLLMTPMRRVLERHGAAFGLDPFADGGFSPRLTVAQMPRGLDFPRSELPASFHYGSPWRDAASVPDADAPLPAAEGAPLVFCSLGTLQGARADLFIKVAQAAREAGARLLIAHGGLLSEGEVRRLSGLAEVRSFVPQQEVLERCRAAVLHCGMNTVLDALAEGVPLVAMPIAFEQPATAARLAYAGAAEVVPAGKARSGRLARALGAVLENPSYREAAGRIAAEMAQGGGVKRAADLIEQAVR</sequence>
<dbReference type="GO" id="GO:0008194">
    <property type="term" value="F:UDP-glycosyltransferase activity"/>
    <property type="evidence" value="ECO:0007669"/>
    <property type="project" value="InterPro"/>
</dbReference>
<dbReference type="CDD" id="cd03784">
    <property type="entry name" value="GT1_Gtf-like"/>
    <property type="match status" value="1"/>
</dbReference>
<dbReference type="RefSeq" id="WP_203192573.1">
    <property type="nucleotide sequence ID" value="NZ_CP063362.1"/>
</dbReference>
<dbReference type="Pfam" id="PF00201">
    <property type="entry name" value="UDPGT"/>
    <property type="match status" value="1"/>
</dbReference>
<dbReference type="InterPro" id="IPR050426">
    <property type="entry name" value="Glycosyltransferase_28"/>
</dbReference>
<dbReference type="InterPro" id="IPR002213">
    <property type="entry name" value="UDP_glucos_trans"/>
</dbReference>
<gene>
    <name evidence="1" type="ORF">EZH22_22055</name>
</gene>
<keyword evidence="2" id="KW-1185">Reference proteome</keyword>